<dbReference type="Proteomes" id="UP000443582">
    <property type="component" value="Unassembled WGS sequence"/>
</dbReference>
<dbReference type="InterPro" id="IPR005583">
    <property type="entry name" value="YaaA"/>
</dbReference>
<dbReference type="Pfam" id="PF03883">
    <property type="entry name" value="H2O2_YaaD"/>
    <property type="match status" value="1"/>
</dbReference>
<name>A0ABY0IE12_9BACT</name>
<gene>
    <name evidence="2" type="primary">yaaA</name>
    <name evidence="2" type="ORF">DAY19_12095</name>
</gene>
<dbReference type="RefSeq" id="WP_115362822.1">
    <property type="nucleotide sequence ID" value="NZ_QDKL01000003.1"/>
</dbReference>
<proteinExistence type="inferred from homology"/>
<comment type="similarity">
    <text evidence="1">Belongs to the UPF0246 family.</text>
</comment>
<sequence length="258" mass="29546">MDIVISPAKKLNFDHSEIELANSVELQTPAFIDEASELAKKMAKFDSSDLSKMMKLSDNLANLNVERFKKFKKTNDLGAAVFSFAGDTYQGLNASEFKKSELNYAQKHLKILSGLYGVLAPLDELRAYRLEMGTRINAEGLTNLYNFWGDKIVEKINEDAKKNKSKYLVNLASEEYFKSVKKDKLVPELVNIRFLDWKNGKYKVISFNAKRARGMMARYIIENKVKDIEGLKKFNVAGYQYDGFDDASNELIFKRREV</sequence>
<evidence type="ECO:0000313" key="2">
    <source>
        <dbReference type="EMBL" id="RZF20720.1"/>
    </source>
</evidence>
<evidence type="ECO:0000313" key="3">
    <source>
        <dbReference type="Proteomes" id="UP000443582"/>
    </source>
</evidence>
<evidence type="ECO:0000256" key="1">
    <source>
        <dbReference type="HAMAP-Rule" id="MF_00652"/>
    </source>
</evidence>
<dbReference type="PANTHER" id="PTHR30283">
    <property type="entry name" value="PEROXIDE STRESS RESPONSE PROTEIN YAAA"/>
    <property type="match status" value="1"/>
</dbReference>
<dbReference type="PANTHER" id="PTHR30283:SF4">
    <property type="entry name" value="PEROXIDE STRESS RESISTANCE PROTEIN YAAA"/>
    <property type="match status" value="1"/>
</dbReference>
<dbReference type="NCBIfam" id="NF002542">
    <property type="entry name" value="PRK02101.1-3"/>
    <property type="match status" value="1"/>
</dbReference>
<accession>A0ABY0IE12</accession>
<organism evidence="2 3">
    <name type="scientific">Halobacteriovorax vibrionivorans</name>
    <dbReference type="NCBI Taxonomy" id="2152716"/>
    <lineage>
        <taxon>Bacteria</taxon>
        <taxon>Pseudomonadati</taxon>
        <taxon>Bdellovibrionota</taxon>
        <taxon>Bacteriovoracia</taxon>
        <taxon>Bacteriovoracales</taxon>
        <taxon>Halobacteriovoraceae</taxon>
        <taxon>Halobacteriovorax</taxon>
    </lineage>
</organism>
<reference evidence="3" key="1">
    <citation type="journal article" date="2019" name="Int. J. Syst. Evol. Microbiol.">
        <title>Halobacteriovorax valvorus sp. nov., a novel prokaryotic predator isolated from coastal seawater of China.</title>
        <authorList>
            <person name="Chen M.-X."/>
        </authorList>
    </citation>
    <scope>NUCLEOTIDE SEQUENCE [LARGE SCALE GENOMIC DNA]</scope>
    <source>
        <strain evidence="3">BL9</strain>
    </source>
</reference>
<dbReference type="HAMAP" id="MF_00652">
    <property type="entry name" value="UPF0246"/>
    <property type="match status" value="1"/>
</dbReference>
<comment type="caution">
    <text evidence="2">The sequence shown here is derived from an EMBL/GenBank/DDBJ whole genome shotgun (WGS) entry which is preliminary data.</text>
</comment>
<keyword evidence="3" id="KW-1185">Reference proteome</keyword>
<protein>
    <recommendedName>
        <fullName evidence="1">UPF0246 protein DAY19_12095</fullName>
    </recommendedName>
</protein>
<dbReference type="EMBL" id="QDKL01000003">
    <property type="protein sequence ID" value="RZF20720.1"/>
    <property type="molecule type" value="Genomic_DNA"/>
</dbReference>